<gene>
    <name evidence="2" type="ORF">OEZ60_07865</name>
</gene>
<keyword evidence="1" id="KW-0732">Signal</keyword>
<protein>
    <submittedName>
        <fullName evidence="2">Porin family protein</fullName>
    </submittedName>
</protein>
<evidence type="ECO:0000313" key="3">
    <source>
        <dbReference type="Proteomes" id="UP001209535"/>
    </source>
</evidence>
<proteinExistence type="predicted"/>
<dbReference type="Proteomes" id="UP001209535">
    <property type="component" value="Unassembled WGS sequence"/>
</dbReference>
<keyword evidence="3" id="KW-1185">Reference proteome</keyword>
<name>A0ABT2X1V2_9RHOB</name>
<dbReference type="Gene3D" id="2.40.160.20">
    <property type="match status" value="1"/>
</dbReference>
<evidence type="ECO:0000313" key="2">
    <source>
        <dbReference type="EMBL" id="MCU9847921.1"/>
    </source>
</evidence>
<accession>A0ABT2X1V2</accession>
<feature type="chain" id="PRO_5046703443" evidence="1">
    <location>
        <begin position="24"/>
        <end position="248"/>
    </location>
</feature>
<dbReference type="EMBL" id="JAOVQO010000006">
    <property type="protein sequence ID" value="MCU9847921.1"/>
    <property type="molecule type" value="Genomic_DNA"/>
</dbReference>
<reference evidence="2 3" key="1">
    <citation type="submission" date="2022-10" db="EMBL/GenBank/DDBJ databases">
        <title>Defluviimonas sp. nov., isolated from ocean surface sediments.</title>
        <authorList>
            <person name="He W."/>
            <person name="Wang L."/>
            <person name="Zhang D.-F."/>
        </authorList>
    </citation>
    <scope>NUCLEOTIDE SEQUENCE [LARGE SCALE GENOMIC DNA]</scope>
    <source>
        <strain evidence="2 3">WL0024</strain>
    </source>
</reference>
<sequence>MRKLIPTSCSVAALALVAGQAAAQSSDWSYFATFYLWGAETKTSIGTAVGPVESKLSFSDALDNLDLALMGTFEARNGRWSLLADYMLTDLSIPGGPVLGGAFSGTDLDLKTQIFSGYAMYTVYEQSSTSIDIAGGFRWFSTDNTLELFSGALPGRRVTAGDDWVDPVIGARVRFPIADRWSGMVLADYGGFSSDSETWQALAAVSYEINQNWVVSGGWRYMDFDHDINGRPFTFRQSGPILGATYRF</sequence>
<evidence type="ECO:0000256" key="1">
    <source>
        <dbReference type="SAM" id="SignalP"/>
    </source>
</evidence>
<comment type="caution">
    <text evidence="2">The sequence shown here is derived from an EMBL/GenBank/DDBJ whole genome shotgun (WGS) entry which is preliminary data.</text>
</comment>
<dbReference type="SUPFAM" id="SSF56925">
    <property type="entry name" value="OMPA-like"/>
    <property type="match status" value="1"/>
</dbReference>
<organism evidence="2 3">
    <name type="scientific">Albidovulum salinarum</name>
    <dbReference type="NCBI Taxonomy" id="2984153"/>
    <lineage>
        <taxon>Bacteria</taxon>
        <taxon>Pseudomonadati</taxon>
        <taxon>Pseudomonadota</taxon>
        <taxon>Alphaproteobacteria</taxon>
        <taxon>Rhodobacterales</taxon>
        <taxon>Paracoccaceae</taxon>
        <taxon>Albidovulum</taxon>
    </lineage>
</organism>
<feature type="signal peptide" evidence="1">
    <location>
        <begin position="1"/>
        <end position="23"/>
    </location>
</feature>
<dbReference type="InterPro" id="IPR011250">
    <property type="entry name" value="OMP/PagP_B-barrel"/>
</dbReference>